<keyword evidence="8" id="KW-1185">Reference proteome</keyword>
<evidence type="ECO:0000256" key="6">
    <source>
        <dbReference type="SAM" id="MobiDB-lite"/>
    </source>
</evidence>
<keyword evidence="3" id="KW-0963">Cytoplasm</keyword>
<dbReference type="PRINTS" id="PR00773">
    <property type="entry name" value="GRPEPROTEIN"/>
</dbReference>
<name>A0ABV1J671_9FIRM</name>
<dbReference type="SUPFAM" id="SSF51064">
    <property type="entry name" value="Head domain of nucleotide exchange factor GrpE"/>
    <property type="match status" value="1"/>
</dbReference>
<keyword evidence="3 4" id="KW-0346">Stress response</keyword>
<dbReference type="EMBL" id="JBBNPS010000011">
    <property type="protein sequence ID" value="MEQ3353668.1"/>
    <property type="molecule type" value="Genomic_DNA"/>
</dbReference>
<evidence type="ECO:0000256" key="3">
    <source>
        <dbReference type="HAMAP-Rule" id="MF_01151"/>
    </source>
</evidence>
<dbReference type="InterPro" id="IPR000740">
    <property type="entry name" value="GrpE"/>
</dbReference>
<dbReference type="PANTHER" id="PTHR21237:SF23">
    <property type="entry name" value="GRPE PROTEIN HOMOLOG, MITOCHONDRIAL"/>
    <property type="match status" value="1"/>
</dbReference>
<evidence type="ECO:0000256" key="4">
    <source>
        <dbReference type="RuleBase" id="RU000639"/>
    </source>
</evidence>
<feature type="compositionally biased region" description="Basic and acidic residues" evidence="6">
    <location>
        <begin position="8"/>
        <end position="23"/>
    </location>
</feature>
<dbReference type="Pfam" id="PF01025">
    <property type="entry name" value="GrpE"/>
    <property type="match status" value="1"/>
</dbReference>
<comment type="caution">
    <text evidence="7">The sequence shown here is derived from an EMBL/GenBank/DDBJ whole genome shotgun (WGS) entry which is preliminary data.</text>
</comment>
<evidence type="ECO:0000313" key="7">
    <source>
        <dbReference type="EMBL" id="MEQ3353668.1"/>
    </source>
</evidence>
<keyword evidence="2 3" id="KW-0143">Chaperone</keyword>
<dbReference type="InterPro" id="IPR009012">
    <property type="entry name" value="GrpE_head"/>
</dbReference>
<organism evidence="7 8">
    <name type="scientific">Aedoeadaptatus acetigenes</name>
    <dbReference type="NCBI Taxonomy" id="2981723"/>
    <lineage>
        <taxon>Bacteria</taxon>
        <taxon>Bacillati</taxon>
        <taxon>Bacillota</taxon>
        <taxon>Tissierellia</taxon>
        <taxon>Tissierellales</taxon>
        <taxon>Peptoniphilaceae</taxon>
        <taxon>Aedoeadaptatus</taxon>
    </lineage>
</organism>
<accession>A0ABV1J671</accession>
<proteinExistence type="inferred from homology"/>
<dbReference type="Proteomes" id="UP001481872">
    <property type="component" value="Unassembled WGS sequence"/>
</dbReference>
<comment type="function">
    <text evidence="3 4">Participates actively in the response to hyperosmotic and heat shock by preventing the aggregation of stress-denatured proteins, in association with DnaK and GrpE. It is the nucleotide exchange factor for DnaK and may function as a thermosensor. Unfolded proteins bind initially to DnaJ; upon interaction with the DnaJ-bound protein, DnaK hydrolyzes its bound ATP, resulting in the formation of a stable complex. GrpE releases ADP from DnaK; ATP binding to DnaK triggers the release of the substrate protein, thus completing the reaction cycle. Several rounds of ATP-dependent interactions between DnaJ, DnaK and GrpE are required for fully efficient folding.</text>
</comment>
<gene>
    <name evidence="3 7" type="primary">grpE</name>
    <name evidence="7" type="ORF">AAA081_05045</name>
</gene>
<reference evidence="7 8" key="1">
    <citation type="submission" date="2024-04" db="EMBL/GenBank/DDBJ databases">
        <title>Human intestinal bacterial collection.</title>
        <authorList>
            <person name="Pauvert C."/>
            <person name="Hitch T.C.A."/>
            <person name="Clavel T."/>
        </authorList>
    </citation>
    <scope>NUCLEOTIDE SEQUENCE [LARGE SCALE GENOMIC DNA]</scope>
    <source>
        <strain evidence="7 8">CLA-SR-H026</strain>
    </source>
</reference>
<dbReference type="Gene3D" id="2.30.22.10">
    <property type="entry name" value="Head domain of nucleotide exchange factor GrpE"/>
    <property type="match status" value="1"/>
</dbReference>
<evidence type="ECO:0000313" key="8">
    <source>
        <dbReference type="Proteomes" id="UP001481872"/>
    </source>
</evidence>
<comment type="subunit">
    <text evidence="3">Homodimer.</text>
</comment>
<evidence type="ECO:0000256" key="5">
    <source>
        <dbReference type="RuleBase" id="RU004478"/>
    </source>
</evidence>
<dbReference type="HAMAP" id="MF_01151">
    <property type="entry name" value="GrpE"/>
    <property type="match status" value="1"/>
</dbReference>
<dbReference type="PANTHER" id="PTHR21237">
    <property type="entry name" value="GRPE PROTEIN"/>
    <property type="match status" value="1"/>
</dbReference>
<evidence type="ECO:0000256" key="1">
    <source>
        <dbReference type="ARBA" id="ARBA00009054"/>
    </source>
</evidence>
<comment type="similarity">
    <text evidence="1 3 5">Belongs to the GrpE family.</text>
</comment>
<protein>
    <recommendedName>
        <fullName evidence="3 4">Protein GrpE</fullName>
    </recommendedName>
    <alternativeName>
        <fullName evidence="3">HSP-70 cofactor</fullName>
    </alternativeName>
</protein>
<dbReference type="Gene3D" id="3.90.20.20">
    <property type="match status" value="1"/>
</dbReference>
<dbReference type="SUPFAM" id="SSF58014">
    <property type="entry name" value="Coiled-coil domain of nucleotide exchange factor GrpE"/>
    <property type="match status" value="1"/>
</dbReference>
<feature type="compositionally biased region" description="Acidic residues" evidence="6">
    <location>
        <begin position="24"/>
        <end position="41"/>
    </location>
</feature>
<sequence>MVVNNNDMPKDMDPTEEEMKQTEETEATEATENEVAEDASEKDERIAELEERYLRLQADYSNFRRRSGEEKQQMHLLGMEKLALDILPILDNFERALATDDVKDEKFYEGMQMIADQFRDELAKNDIVEIDALNAPFDPNLHHAVMIEEKEGVEADVVIDVLQKGYKLKDRVIRPAMVKVSK</sequence>
<dbReference type="InterPro" id="IPR013805">
    <property type="entry name" value="GrpE_CC"/>
</dbReference>
<comment type="subcellular location">
    <subcellularLocation>
        <location evidence="3">Cytoplasm</location>
    </subcellularLocation>
</comment>
<feature type="region of interest" description="Disordered" evidence="6">
    <location>
        <begin position="1"/>
        <end position="44"/>
    </location>
</feature>
<evidence type="ECO:0000256" key="2">
    <source>
        <dbReference type="ARBA" id="ARBA00023186"/>
    </source>
</evidence>
<dbReference type="PROSITE" id="PS01071">
    <property type="entry name" value="GRPE"/>
    <property type="match status" value="1"/>
</dbReference>
<dbReference type="NCBIfam" id="NF010738">
    <property type="entry name" value="PRK14140.1"/>
    <property type="match status" value="1"/>
</dbReference>
<dbReference type="CDD" id="cd00446">
    <property type="entry name" value="GrpE"/>
    <property type="match status" value="1"/>
</dbReference>
<dbReference type="RefSeq" id="WP_349053927.1">
    <property type="nucleotide sequence ID" value="NZ_JBBNPS010000011.1"/>
</dbReference>